<protein>
    <submittedName>
        <fullName evidence="1">Uncharacterized protein</fullName>
    </submittedName>
</protein>
<dbReference type="Proteomes" id="UP001589610">
    <property type="component" value="Unassembled WGS sequence"/>
</dbReference>
<evidence type="ECO:0000313" key="2">
    <source>
        <dbReference type="Proteomes" id="UP001589610"/>
    </source>
</evidence>
<accession>A0ABV5TKZ2</accession>
<organism evidence="1 2">
    <name type="scientific">Streptosporangium vulgare</name>
    <dbReference type="NCBI Taxonomy" id="46190"/>
    <lineage>
        <taxon>Bacteria</taxon>
        <taxon>Bacillati</taxon>
        <taxon>Actinomycetota</taxon>
        <taxon>Actinomycetes</taxon>
        <taxon>Streptosporangiales</taxon>
        <taxon>Streptosporangiaceae</taxon>
        <taxon>Streptosporangium</taxon>
    </lineage>
</organism>
<evidence type="ECO:0000313" key="1">
    <source>
        <dbReference type="EMBL" id="MFB9679793.1"/>
    </source>
</evidence>
<comment type="caution">
    <text evidence="1">The sequence shown here is derived from an EMBL/GenBank/DDBJ whole genome shotgun (WGS) entry which is preliminary data.</text>
</comment>
<sequence>MIVFIVMVEVLLVLAAFAAVYGLTRYRSRPLWLEERRRTFGTHADPDDQTPRACGG</sequence>
<gene>
    <name evidence="1" type="ORF">ACFFRH_30275</name>
</gene>
<keyword evidence="2" id="KW-1185">Reference proteome</keyword>
<reference evidence="1 2" key="1">
    <citation type="submission" date="2024-09" db="EMBL/GenBank/DDBJ databases">
        <authorList>
            <person name="Sun Q."/>
            <person name="Mori K."/>
        </authorList>
    </citation>
    <scope>NUCLEOTIDE SEQUENCE [LARGE SCALE GENOMIC DNA]</scope>
    <source>
        <strain evidence="1 2">JCM 3028</strain>
    </source>
</reference>
<dbReference type="EMBL" id="JBHMBS010000018">
    <property type="protein sequence ID" value="MFB9679793.1"/>
    <property type="molecule type" value="Genomic_DNA"/>
</dbReference>
<dbReference type="RefSeq" id="WP_344749994.1">
    <property type="nucleotide sequence ID" value="NZ_BAAAWW010000214.1"/>
</dbReference>
<name>A0ABV5TKZ2_9ACTN</name>
<proteinExistence type="predicted"/>